<dbReference type="SMART" id="SM00298">
    <property type="entry name" value="CHROMO"/>
    <property type="match status" value="1"/>
</dbReference>
<accession>A0A670KB13</accession>
<dbReference type="InterPro" id="IPR023780">
    <property type="entry name" value="Chromo_domain"/>
</dbReference>
<dbReference type="SUPFAM" id="SSF54160">
    <property type="entry name" value="Chromo domain-like"/>
    <property type="match status" value="1"/>
</dbReference>
<name>A0A670KB13_PODMU</name>
<proteinExistence type="predicted"/>
<evidence type="ECO:0000313" key="4">
    <source>
        <dbReference type="Ensembl" id="ENSPMRP00000031977.1"/>
    </source>
</evidence>
<dbReference type="CDD" id="cd00024">
    <property type="entry name" value="CD_CSD"/>
    <property type="match status" value="1"/>
</dbReference>
<dbReference type="AlphaFoldDB" id="A0A670KB13"/>
<evidence type="ECO:0000256" key="2">
    <source>
        <dbReference type="SAM" id="MobiDB-lite"/>
    </source>
</evidence>
<feature type="region of interest" description="Disordered" evidence="2">
    <location>
        <begin position="82"/>
        <end position="112"/>
    </location>
</feature>
<dbReference type="InterPro" id="IPR000953">
    <property type="entry name" value="Chromo/chromo_shadow_dom"/>
</dbReference>
<dbReference type="Ensembl" id="ENSPMRT00000033912.1">
    <property type="protein sequence ID" value="ENSPMRP00000031977.1"/>
    <property type="gene ID" value="ENSPMRG00000020715.1"/>
</dbReference>
<protein>
    <recommendedName>
        <fullName evidence="3">Chromo domain-containing protein</fullName>
    </recommendedName>
</protein>
<dbReference type="GO" id="GO:0005634">
    <property type="term" value="C:nucleus"/>
    <property type="evidence" value="ECO:0007669"/>
    <property type="project" value="UniProtKB-SubCell"/>
</dbReference>
<feature type="domain" description="Chromo" evidence="3">
    <location>
        <begin position="4"/>
        <end position="60"/>
    </location>
</feature>
<dbReference type="PROSITE" id="PS50013">
    <property type="entry name" value="CHROMO_2"/>
    <property type="match status" value="1"/>
</dbReference>
<dbReference type="InterPro" id="IPR016197">
    <property type="entry name" value="Chromo-like_dom_sf"/>
</dbReference>
<reference evidence="4 5" key="1">
    <citation type="journal article" date="2019" name="Proc. Natl. Acad. Sci. U.S.A.">
        <title>Regulatory changes in pterin and carotenoid genes underlie balanced color polymorphisms in the wall lizard.</title>
        <authorList>
            <person name="Andrade P."/>
            <person name="Pinho C."/>
            <person name="Perez I de Lanuza G."/>
            <person name="Afonso S."/>
            <person name="Brejcha J."/>
            <person name="Rubin C.J."/>
            <person name="Wallerman O."/>
            <person name="Pereira P."/>
            <person name="Sabatino S.J."/>
            <person name="Bellati A."/>
            <person name="Pellitteri-Rosa D."/>
            <person name="Bosakova Z."/>
            <person name="Bunikis I."/>
            <person name="Carretero M.A."/>
            <person name="Feiner N."/>
            <person name="Marsik P."/>
            <person name="Pauperio F."/>
            <person name="Salvi D."/>
            <person name="Soler L."/>
            <person name="While G.M."/>
            <person name="Uller T."/>
            <person name="Font E."/>
            <person name="Andersson L."/>
            <person name="Carneiro M."/>
        </authorList>
    </citation>
    <scope>NUCLEOTIDE SEQUENCE</scope>
</reference>
<evidence type="ECO:0000256" key="1">
    <source>
        <dbReference type="ARBA" id="ARBA00004123"/>
    </source>
</evidence>
<comment type="subcellular location">
    <subcellularLocation>
        <location evidence="1">Nucleus</location>
    </subcellularLocation>
</comment>
<reference evidence="4" key="2">
    <citation type="submission" date="2025-08" db="UniProtKB">
        <authorList>
            <consortium name="Ensembl"/>
        </authorList>
    </citation>
    <scope>IDENTIFICATION</scope>
</reference>
<organism evidence="4 5">
    <name type="scientific">Podarcis muralis</name>
    <name type="common">Wall lizard</name>
    <name type="synonym">Lacerta muralis</name>
    <dbReference type="NCBI Taxonomy" id="64176"/>
    <lineage>
        <taxon>Eukaryota</taxon>
        <taxon>Metazoa</taxon>
        <taxon>Chordata</taxon>
        <taxon>Craniata</taxon>
        <taxon>Vertebrata</taxon>
        <taxon>Euteleostomi</taxon>
        <taxon>Lepidosauria</taxon>
        <taxon>Squamata</taxon>
        <taxon>Bifurcata</taxon>
        <taxon>Unidentata</taxon>
        <taxon>Episquamata</taxon>
        <taxon>Laterata</taxon>
        <taxon>Lacertibaenia</taxon>
        <taxon>Lacertidae</taxon>
        <taxon>Podarcis</taxon>
    </lineage>
</organism>
<evidence type="ECO:0000259" key="3">
    <source>
        <dbReference type="PROSITE" id="PS50013"/>
    </source>
</evidence>
<reference evidence="4" key="3">
    <citation type="submission" date="2025-09" db="UniProtKB">
        <authorList>
            <consortium name="Ensembl"/>
        </authorList>
    </citation>
    <scope>IDENTIFICATION</scope>
</reference>
<sequence>MQLLDVELSLTISRRKLQYLVAWKGLDESENSWEPAEKINVPELQREFHRRYPHKPKPQNWHLQEIFEETDSEEEEFIGFGPSETEEIAPSIPYRPVPARGPLSSKDLTSTGSHVTIQPQLPDIWSVCLGPSQDGHPSKDSWVSSAY</sequence>
<keyword evidence="5" id="KW-1185">Reference proteome</keyword>
<dbReference type="Gene3D" id="2.40.50.40">
    <property type="match status" value="1"/>
</dbReference>
<dbReference type="Proteomes" id="UP000472272">
    <property type="component" value="Chromosome 8"/>
</dbReference>
<dbReference type="Pfam" id="PF00385">
    <property type="entry name" value="Chromo"/>
    <property type="match status" value="1"/>
</dbReference>
<evidence type="ECO:0000313" key="5">
    <source>
        <dbReference type="Proteomes" id="UP000472272"/>
    </source>
</evidence>